<comment type="caution">
    <text evidence="6">The sequence shown here is derived from an EMBL/GenBank/DDBJ whole genome shotgun (WGS) entry which is preliminary data.</text>
</comment>
<dbReference type="EMBL" id="BATB01000012">
    <property type="protein sequence ID" value="GAD55287.1"/>
    <property type="molecule type" value="Genomic_DNA"/>
</dbReference>
<evidence type="ECO:0000256" key="4">
    <source>
        <dbReference type="ARBA" id="ARBA00023136"/>
    </source>
</evidence>
<evidence type="ECO:0000313" key="7">
    <source>
        <dbReference type="Proteomes" id="UP000016566"/>
    </source>
</evidence>
<dbReference type="PANTHER" id="PTHR36985">
    <property type="entry name" value="TRANSLOCATION AND ASSEMBLY MODULE SUBUNIT TAMB"/>
    <property type="match status" value="1"/>
</dbReference>
<dbReference type="eggNOG" id="COG2911">
    <property type="taxonomic scope" value="Bacteria"/>
</dbReference>
<evidence type="ECO:0000256" key="3">
    <source>
        <dbReference type="ARBA" id="ARBA00022989"/>
    </source>
</evidence>
<accession>U2Z2J1</accession>
<dbReference type="PANTHER" id="PTHR36985:SF1">
    <property type="entry name" value="TRANSLOCATION AND ASSEMBLY MODULE SUBUNIT TAMB"/>
    <property type="match status" value="1"/>
</dbReference>
<dbReference type="STRING" id="1337093.MBELCI_1339"/>
<evidence type="ECO:0000313" key="6">
    <source>
        <dbReference type="EMBL" id="GAD55287.1"/>
    </source>
</evidence>
<organism evidence="6 7">
    <name type="scientific">Limimaricola cinnabarinus LL-001</name>
    <dbReference type="NCBI Taxonomy" id="1337093"/>
    <lineage>
        <taxon>Bacteria</taxon>
        <taxon>Pseudomonadati</taxon>
        <taxon>Pseudomonadota</taxon>
        <taxon>Alphaproteobacteria</taxon>
        <taxon>Rhodobacterales</taxon>
        <taxon>Paracoccaceae</taxon>
        <taxon>Limimaricola</taxon>
    </lineage>
</organism>
<dbReference type="InterPro" id="IPR007452">
    <property type="entry name" value="TamB_C"/>
</dbReference>
<gene>
    <name evidence="6" type="ORF">MBELCI_1339</name>
</gene>
<sequence length="1962" mass="200914">MKQLSRAAAISIATVAPTMLPAQEQAERDRGFLAGLIEDNLSGAGREVIITGFQGALSSTASIEVMTIADEDGVWLRAENLVLDWNRSALLRGRLEVEELSAELIELTRPPMADPEAPAAEASPFSLPELPVSIRLDDLAIDRLVLGEAFLDEEIALTLQGSAQLADGEGEAQLVAERLGERAGRFELSGSYSNDDRLLDLTLALNEAENGLVARILDLPGRPSVALNVEGTGPIDNFDADITLDTNNQRRIAGSFALDRGEAPEGGTAPLAFSLDVSGDVTPLIAPDYNEFFGPDVSLVISGSREADGALALTALDIDARALSLEGSARIGADGWPERFDLTGEIANTDDSAVTLPVAGGETRLQRAALALQFDASTGDQWVIDLTAQEFVRPGLTIPQLTVQGGGVIVRKSDAAPSLFTADVDYTARGLQFDDENLAEALGEQIAGDIVLERDGDGPVTIDRITLDGPGIALNAEGTVAGSENGFETTSTLRLAADRLERFSGLTGLDIAGAADLDIDSTIRPLDGIFDLTLSGTTQDLALGIEPLDPYIGGTGEIALAAARDETGTKVETLRIATPEMTATAQADITSGASSATFDVEVADAGLALDGVTGPASLRGTAMRDAAGVTTADVVATLPNGRAEIDATQASEEDGGQVTLDVTADLRDVAPFSTIAGRDLSGAAAFKANGTLASDASTFDLVVDADTTDLVTGVPQADPLLRGQVALSGRAVRSGPESFRVENLDLTSQTLAATGRAELNGDRAVFDITARASDLAPVGEAIDRPLSGAVELSASGTAQTDGSTADVTLDATAIDVTTGIAQADPLLAGRVEIAGHAVRSGEMAFSVEDLVLSAPWVRASGDAALDGTTATFDIEAEASNLAPLGAALDRPISGALRLDASGTAQTDGSTADVTLDATAIDVTTGIAQADPLLAGRVEIAGHAVRSGETAFLVEDLVLSAPWIEASGDAALDGTTATFDIEAEASDLTPLGAALDRPISGAARLYASGTAQTDGSGADVTLDAVTTDLVTGIAQADPLLAGRVTLSGHATRTGPQSFSVEDLKLDGPAVAATGRAEVIDGQASFDLDLDARDLGAVGEAVDRPLAGEARLSANGTAALDASTFDVTLDGRATNLATGTAQADALFGGELTLSGHARRIGPEDLLVENLAIASEGLNVSGSATIADGLGDFDLDIDIDDLAPIGTLAGRPLSGAVDLTATGTASADLSRFDVTLDGTASDVTTGIAQLDPLLAGETVLDAQAIRTGPQDFALPRFTLVNPQIRAMGEATVTDGLPTGDFDIELAQIAPFAPGLSGPATVSAQASGDASGSIDFEVTGRAQGTDIAATGRVAPEAQGRELTARVSADVASLAPFSQLAGRPLGGSVDLDAAGTVMPDLSRFDVTIDGQASNLDIGVEAASRLLDGTGSIDARLSRDAPGEIAVRDLDIRFPAFAVQADATGSDANQSATFEARLNDIGLFTPDFSGPVTASGTAARSASGDLDLDVSATGPGGTSADVSGRYLQNGTLDLDVTGQAQLGLVNDLIAPRRLDGTARFDLSVEGPPALSSVRGTISTADAELAVPTVGLTVQDIDTTIQLSGDRADLSLSAALEKGGRIGITGPVALTGGYDANLVVTLDGLELRDPELYETTADGRLTVTGPLTGGAQIAGLVELGPTEIQVPSSGIGALGSLPEVRHINAPEAVRRTLNRAGLTIAGVEIGETAGATEGPAGPGYGLDVTIRAPSRIFIRGRGLDAELGGELEIGGNTNQVIPVGQFELIRGRLDILQQRFELDEGGAFLQGDFRPFIRLVATTETATGTVVRIIVEGPANEPEVRFESTPDLPQDEVLAQLIFGRDLSSITPLQAVQLAAAVGTLAGTGGGGLIDDFRADTGLDDLDITTDETGNPAVRAGKYLSDNVYTDVTVGTDQTSINLNLDVTDDIKAQGSVTSDGETSLGIFFERDY</sequence>
<dbReference type="GO" id="GO:0005886">
    <property type="term" value="C:plasma membrane"/>
    <property type="evidence" value="ECO:0007669"/>
    <property type="project" value="InterPro"/>
</dbReference>
<evidence type="ECO:0000259" key="5">
    <source>
        <dbReference type="Pfam" id="PF04357"/>
    </source>
</evidence>
<reference evidence="6" key="1">
    <citation type="journal article" date="2013" name="Genome Announc.">
        <title>Draft Genome Sequence of Loktanella cinnabarina LL-001T, Isolated from Deep-Sea Floor Sediment.</title>
        <authorList>
            <person name="Nishi S."/>
            <person name="Tsubouchi T."/>
            <person name="Takaki Y."/>
            <person name="Koyanagi R."/>
            <person name="Satoh N."/>
            <person name="Maruyama T."/>
            <person name="Hatada Y."/>
        </authorList>
    </citation>
    <scope>NUCLEOTIDE SEQUENCE [LARGE SCALE GENOMIC DNA]</scope>
    <source>
        <strain evidence="6">LL-001</strain>
    </source>
</reference>
<keyword evidence="4" id="KW-0472">Membrane</keyword>
<protein>
    <recommendedName>
        <fullName evidence="5">Translocation and assembly module TamB C-terminal domain-containing protein</fullName>
    </recommendedName>
</protein>
<feature type="domain" description="Translocation and assembly module TamB C-terminal" evidence="5">
    <location>
        <begin position="1605"/>
        <end position="1962"/>
    </location>
</feature>
<comment type="subcellular location">
    <subcellularLocation>
        <location evidence="1">Membrane</location>
        <topology evidence="1">Single-pass membrane protein</topology>
    </subcellularLocation>
</comment>
<dbReference type="Proteomes" id="UP000016566">
    <property type="component" value="Unassembled WGS sequence"/>
</dbReference>
<dbReference type="Pfam" id="PF04357">
    <property type="entry name" value="TamB"/>
    <property type="match status" value="1"/>
</dbReference>
<dbReference type="GO" id="GO:0009306">
    <property type="term" value="P:protein secretion"/>
    <property type="evidence" value="ECO:0007669"/>
    <property type="project" value="InterPro"/>
</dbReference>
<keyword evidence="3" id="KW-1133">Transmembrane helix</keyword>
<dbReference type="RefSeq" id="WP_021693391.1">
    <property type="nucleotide sequence ID" value="NZ_BATB01000012.1"/>
</dbReference>
<dbReference type="GO" id="GO:0097347">
    <property type="term" value="C:TAM protein secretion complex"/>
    <property type="evidence" value="ECO:0007669"/>
    <property type="project" value="TreeGrafter"/>
</dbReference>
<name>U2Z2J1_9RHOB</name>
<proteinExistence type="predicted"/>
<evidence type="ECO:0000256" key="1">
    <source>
        <dbReference type="ARBA" id="ARBA00004167"/>
    </source>
</evidence>
<evidence type="ECO:0000256" key="2">
    <source>
        <dbReference type="ARBA" id="ARBA00022692"/>
    </source>
</evidence>
<keyword evidence="2" id="KW-0812">Transmembrane</keyword>
<dbReference type="OrthoDB" id="7784409at2"/>
<keyword evidence="7" id="KW-1185">Reference proteome</keyword>